<dbReference type="KEGG" id="blac:94346536"/>
<name>A0A976NY84_BRELC</name>
<dbReference type="GeneID" id="94346536"/>
<dbReference type="RefSeq" id="XP_067821721.1">
    <property type="nucleotide sequence ID" value="XM_067960865.1"/>
</dbReference>
<evidence type="ECO:0000313" key="1">
    <source>
        <dbReference type="EMBL" id="TDH72222.1"/>
    </source>
</evidence>
<accession>A0A976NY84</accession>
<keyword evidence="2" id="KW-1185">Reference proteome</keyword>
<comment type="caution">
    <text evidence="1">The sequence shown here is derived from an EMBL/GenBank/DDBJ whole genome shotgun (WGS) entry which is preliminary data.</text>
</comment>
<evidence type="ECO:0000313" key="2">
    <source>
        <dbReference type="Proteomes" id="UP000294530"/>
    </source>
</evidence>
<proteinExistence type="predicted"/>
<dbReference type="EMBL" id="SHOA02000012">
    <property type="protein sequence ID" value="TDH72222.1"/>
    <property type="molecule type" value="Genomic_DNA"/>
</dbReference>
<protein>
    <submittedName>
        <fullName evidence="1">Uncharacterized protein</fullName>
    </submittedName>
</protein>
<dbReference type="Proteomes" id="UP000294530">
    <property type="component" value="Unassembled WGS sequence"/>
</dbReference>
<dbReference type="AlphaFoldDB" id="A0A976NY84"/>
<reference evidence="1 2" key="1">
    <citation type="journal article" date="2021" name="Genome Biol.">
        <title>AFLAP: assembly-free linkage analysis pipeline using k-mers from genome sequencing data.</title>
        <authorList>
            <person name="Fletcher K."/>
            <person name="Zhang L."/>
            <person name="Gil J."/>
            <person name="Han R."/>
            <person name="Cavanaugh K."/>
            <person name="Michelmore R."/>
        </authorList>
    </citation>
    <scope>NUCLEOTIDE SEQUENCE [LARGE SCALE GENOMIC DNA]</scope>
    <source>
        <strain evidence="1 2">SF5</strain>
    </source>
</reference>
<gene>
    <name evidence="1" type="ORF">CCR75_002768</name>
</gene>
<sequence length="24" mass="2568">MLYAFVLASCLFSATTGPVSKVVY</sequence>
<organism evidence="1 2">
    <name type="scientific">Bremia lactucae</name>
    <name type="common">Lettuce downy mildew</name>
    <dbReference type="NCBI Taxonomy" id="4779"/>
    <lineage>
        <taxon>Eukaryota</taxon>
        <taxon>Sar</taxon>
        <taxon>Stramenopiles</taxon>
        <taxon>Oomycota</taxon>
        <taxon>Peronosporomycetes</taxon>
        <taxon>Peronosporales</taxon>
        <taxon>Peronosporaceae</taxon>
        <taxon>Bremia</taxon>
    </lineage>
</organism>